<dbReference type="OrthoDB" id="2322831at2"/>
<dbReference type="GeneID" id="98315595"/>
<dbReference type="Proteomes" id="UP000050898">
    <property type="component" value="Unassembled WGS sequence"/>
</dbReference>
<evidence type="ECO:0000313" key="2">
    <source>
        <dbReference type="Proteomes" id="UP000050898"/>
    </source>
</evidence>
<organism evidence="1 2">
    <name type="scientific">Liquorilactobacillus mali KCTC 3596 = DSM 20444</name>
    <dbReference type="NCBI Taxonomy" id="1046596"/>
    <lineage>
        <taxon>Bacteria</taxon>
        <taxon>Bacillati</taxon>
        <taxon>Bacillota</taxon>
        <taxon>Bacilli</taxon>
        <taxon>Lactobacillales</taxon>
        <taxon>Lactobacillaceae</taxon>
        <taxon>Liquorilactobacillus</taxon>
    </lineage>
</organism>
<dbReference type="AlphaFoldDB" id="J1F459"/>
<dbReference type="EMBL" id="AYYH01000013">
    <property type="protein sequence ID" value="KRN10149.1"/>
    <property type="molecule type" value="Genomic_DNA"/>
</dbReference>
<keyword evidence="2" id="KW-1185">Reference proteome</keyword>
<evidence type="ECO:0000313" key="1">
    <source>
        <dbReference type="EMBL" id="KRN10149.1"/>
    </source>
</evidence>
<comment type="caution">
    <text evidence="1">The sequence shown here is derived from an EMBL/GenBank/DDBJ whole genome shotgun (WGS) entry which is preliminary data.</text>
</comment>
<reference evidence="1 2" key="1">
    <citation type="journal article" date="2015" name="Genome Announc.">
        <title>Expanding the biotechnology potential of lactobacilli through comparative genomics of 213 strains and associated genera.</title>
        <authorList>
            <person name="Sun Z."/>
            <person name="Harris H.M."/>
            <person name="McCann A."/>
            <person name="Guo C."/>
            <person name="Argimon S."/>
            <person name="Zhang W."/>
            <person name="Yang X."/>
            <person name="Jeffery I.B."/>
            <person name="Cooney J.C."/>
            <person name="Kagawa T.F."/>
            <person name="Liu W."/>
            <person name="Song Y."/>
            <person name="Salvetti E."/>
            <person name="Wrobel A."/>
            <person name="Rasinkangas P."/>
            <person name="Parkhill J."/>
            <person name="Rea M.C."/>
            <person name="O'Sullivan O."/>
            <person name="Ritari J."/>
            <person name="Douillard F.P."/>
            <person name="Paul Ross R."/>
            <person name="Yang R."/>
            <person name="Briner A.E."/>
            <person name="Felis G.E."/>
            <person name="de Vos W.M."/>
            <person name="Barrangou R."/>
            <person name="Klaenhammer T.R."/>
            <person name="Caufield P.W."/>
            <person name="Cui Y."/>
            <person name="Zhang H."/>
            <person name="O'Toole P.W."/>
        </authorList>
    </citation>
    <scope>NUCLEOTIDE SEQUENCE [LARGE SCALE GENOMIC DNA]</scope>
    <source>
        <strain evidence="1 2">DSM 20444</strain>
    </source>
</reference>
<dbReference type="RefSeq" id="WP_003688426.1">
    <property type="nucleotide sequence ID" value="NZ_AKKT01000053.1"/>
</dbReference>
<protein>
    <submittedName>
        <fullName evidence="1">Uncharacterized protein</fullName>
    </submittedName>
</protein>
<accession>J1F459</accession>
<proteinExistence type="predicted"/>
<dbReference type="PATRIC" id="fig|1046596.6.peg.404"/>
<gene>
    <name evidence="1" type="ORF">FD00_GL000384</name>
</gene>
<name>J1F459_9LACO</name>
<sequence>MEKQNSNRNLVLYRVSKNGIVSPTDSKIQKIVDLLGTNTLPVALTVKKGSLYSNTELAAMVDGISLQQGEEY</sequence>